<keyword evidence="3" id="KW-0862">Zinc</keyword>
<dbReference type="Proteomes" id="UP000095672">
    <property type="component" value="Chromosome"/>
</dbReference>
<dbReference type="AlphaFoldDB" id="A0A1C9W7R0"/>
<dbReference type="STRING" id="1769779.AUP74_01744"/>
<protein>
    <submittedName>
        <fullName evidence="5">Glutathione-dependent formaldehyde-activating enzyme</fullName>
    </submittedName>
</protein>
<name>A0A1C9W7R0_9GAMM</name>
<gene>
    <name evidence="5" type="ORF">AUP74_01744</name>
</gene>
<evidence type="ECO:0000259" key="4">
    <source>
        <dbReference type="PROSITE" id="PS51891"/>
    </source>
</evidence>
<dbReference type="PANTHER" id="PTHR28620">
    <property type="entry name" value="CENTROMERE PROTEIN V"/>
    <property type="match status" value="1"/>
</dbReference>
<evidence type="ECO:0000256" key="3">
    <source>
        <dbReference type="ARBA" id="ARBA00022833"/>
    </source>
</evidence>
<reference evidence="6" key="1">
    <citation type="submission" date="2016-01" db="EMBL/GenBank/DDBJ databases">
        <title>Complete genome sequence of Microbulbifer sp. CCB-MM1, a halophile isolated from Matang Mangrove Forest, Perak.</title>
        <authorList>
            <person name="Moh T.H."/>
            <person name="Dinesh B."/>
            <person name="Lau N.-S."/>
            <person name="Go F."/>
            <person name="Alexander Chong S.-C."/>
        </authorList>
    </citation>
    <scope>NUCLEOTIDE SEQUENCE [LARGE SCALE GENOMIC DNA]</scope>
    <source>
        <strain evidence="6">CCB-MM1</strain>
    </source>
</reference>
<dbReference type="RefSeq" id="WP_226999740.1">
    <property type="nucleotide sequence ID" value="NZ_CP014143.1"/>
</dbReference>
<dbReference type="GO" id="GO:0046872">
    <property type="term" value="F:metal ion binding"/>
    <property type="evidence" value="ECO:0007669"/>
    <property type="project" value="UniProtKB-KW"/>
</dbReference>
<dbReference type="Gene3D" id="2.170.150.70">
    <property type="match status" value="1"/>
</dbReference>
<feature type="domain" description="CENP-V/GFA" evidence="4">
    <location>
        <begin position="2"/>
        <end position="118"/>
    </location>
</feature>
<evidence type="ECO:0000256" key="2">
    <source>
        <dbReference type="ARBA" id="ARBA00022723"/>
    </source>
</evidence>
<dbReference type="PATRIC" id="fig|1769779.3.peg.1745"/>
<dbReference type="InterPro" id="IPR052355">
    <property type="entry name" value="CENP-V-like"/>
</dbReference>
<evidence type="ECO:0000256" key="1">
    <source>
        <dbReference type="ARBA" id="ARBA00005495"/>
    </source>
</evidence>
<evidence type="ECO:0000313" key="5">
    <source>
        <dbReference type="EMBL" id="AOS97175.1"/>
    </source>
</evidence>
<comment type="similarity">
    <text evidence="1">Belongs to the Gfa family.</text>
</comment>
<dbReference type="InterPro" id="IPR006913">
    <property type="entry name" value="CENP-V/GFA"/>
</dbReference>
<proteinExistence type="inferred from homology"/>
<sequence>MHRATCHCGAVELELSLPDGIVDPRRCDCSLCRRRGAIVASVPLSGIRIVKGQEHLRLYQFNTNTAKHYFCGTCGVYTHHQRRSNPKQYGFNLACLDGVNPFDLGEVPVMAGVNHPSDREAAAQ</sequence>
<accession>A0A1C9W7R0</accession>
<dbReference type="GO" id="GO:0016846">
    <property type="term" value="F:carbon-sulfur lyase activity"/>
    <property type="evidence" value="ECO:0007669"/>
    <property type="project" value="InterPro"/>
</dbReference>
<dbReference type="KEGG" id="micc:AUP74_01744"/>
<dbReference type="SUPFAM" id="SSF51316">
    <property type="entry name" value="Mss4-like"/>
    <property type="match status" value="1"/>
</dbReference>
<dbReference type="InterPro" id="IPR011057">
    <property type="entry name" value="Mss4-like_sf"/>
</dbReference>
<dbReference type="PANTHER" id="PTHR28620:SF1">
    <property type="entry name" value="CENP-V_GFA DOMAIN-CONTAINING PROTEIN"/>
    <property type="match status" value="1"/>
</dbReference>
<dbReference type="EMBL" id="CP014143">
    <property type="protein sequence ID" value="AOS97175.1"/>
    <property type="molecule type" value="Genomic_DNA"/>
</dbReference>
<dbReference type="PROSITE" id="PS51891">
    <property type="entry name" value="CENP_V_GFA"/>
    <property type="match status" value="1"/>
</dbReference>
<organism evidence="5 6">
    <name type="scientific">Microbulbifer aggregans</name>
    <dbReference type="NCBI Taxonomy" id="1769779"/>
    <lineage>
        <taxon>Bacteria</taxon>
        <taxon>Pseudomonadati</taxon>
        <taxon>Pseudomonadota</taxon>
        <taxon>Gammaproteobacteria</taxon>
        <taxon>Cellvibrionales</taxon>
        <taxon>Microbulbiferaceae</taxon>
        <taxon>Microbulbifer</taxon>
    </lineage>
</organism>
<keyword evidence="2" id="KW-0479">Metal-binding</keyword>
<dbReference type="Pfam" id="PF04828">
    <property type="entry name" value="GFA"/>
    <property type="match status" value="1"/>
</dbReference>
<keyword evidence="6" id="KW-1185">Reference proteome</keyword>
<evidence type="ECO:0000313" key="6">
    <source>
        <dbReference type="Proteomes" id="UP000095672"/>
    </source>
</evidence>